<evidence type="ECO:0000256" key="10">
    <source>
        <dbReference type="ARBA" id="ARBA00023157"/>
    </source>
</evidence>
<dbReference type="FunFam" id="2.70.170.10:FF:000021">
    <property type="entry name" value="Gamma-aminobutyric acid receptor isoform 3b"/>
    <property type="match status" value="1"/>
</dbReference>
<evidence type="ECO:0000313" key="24">
    <source>
        <dbReference type="Proteomes" id="UP000007110"/>
    </source>
</evidence>
<feature type="transmembrane region" description="Helical" evidence="20">
    <location>
        <begin position="260"/>
        <end position="280"/>
    </location>
</feature>
<keyword evidence="24" id="KW-1185">Reference proteome</keyword>
<dbReference type="Pfam" id="PF02932">
    <property type="entry name" value="Neur_chan_memb"/>
    <property type="match status" value="1"/>
</dbReference>
<dbReference type="Gene3D" id="1.20.58.390">
    <property type="entry name" value="Neurotransmitter-gated ion-channel transmembrane domain"/>
    <property type="match status" value="1"/>
</dbReference>
<dbReference type="SUPFAM" id="SSF63712">
    <property type="entry name" value="Nicotinic receptor ligand binding domain-like"/>
    <property type="match status" value="1"/>
</dbReference>
<evidence type="ECO:0000256" key="1">
    <source>
        <dbReference type="ARBA" id="ARBA00010180"/>
    </source>
</evidence>
<dbReference type="GO" id="GO:0004890">
    <property type="term" value="F:GABA-A receptor activity"/>
    <property type="evidence" value="ECO:0007669"/>
    <property type="project" value="InterPro"/>
</dbReference>
<dbReference type="PRINTS" id="PR01079">
    <property type="entry name" value="GABAARALPHA"/>
</dbReference>
<keyword evidence="8 20" id="KW-0406">Ion transport</keyword>
<dbReference type="PROSITE" id="PS00236">
    <property type="entry name" value="NEUROTR_ION_CHANNEL"/>
    <property type="match status" value="1"/>
</dbReference>
<keyword evidence="5" id="KW-0732">Signal</keyword>
<reference evidence="23" key="2">
    <citation type="submission" date="2021-01" db="UniProtKB">
        <authorList>
            <consortium name="EnsemblMetazoa"/>
        </authorList>
    </citation>
    <scope>IDENTIFICATION</scope>
</reference>
<dbReference type="PRINTS" id="PR00252">
    <property type="entry name" value="NRIONCHANNEL"/>
</dbReference>
<comment type="similarity">
    <text evidence="1">Belongs to the ligand-gated ion channel (TC 1.A.9) family. Gamma-aminobutyric acid receptor (TC 1.A.9.5) subfamily.</text>
</comment>
<dbReference type="EnsemblMetazoa" id="XM_030981337">
    <property type="protein sequence ID" value="XP_030837197"/>
    <property type="gene ID" value="LOC115922390"/>
</dbReference>
<keyword evidence="12" id="KW-0869">Chloride channel</keyword>
<feature type="transmembrane region" description="Helical" evidence="20">
    <location>
        <begin position="227"/>
        <end position="251"/>
    </location>
</feature>
<keyword evidence="14" id="KW-0868">Chloride</keyword>
<dbReference type="InterPro" id="IPR036734">
    <property type="entry name" value="Neur_chan_lig-bd_sf"/>
</dbReference>
<evidence type="ECO:0000256" key="11">
    <source>
        <dbReference type="ARBA" id="ARBA00023170"/>
    </source>
</evidence>
<evidence type="ECO:0000259" key="21">
    <source>
        <dbReference type="Pfam" id="PF02931"/>
    </source>
</evidence>
<organism evidence="23 24">
    <name type="scientific">Strongylocentrotus purpuratus</name>
    <name type="common">Purple sea urchin</name>
    <dbReference type="NCBI Taxonomy" id="7668"/>
    <lineage>
        <taxon>Eukaryota</taxon>
        <taxon>Metazoa</taxon>
        <taxon>Echinodermata</taxon>
        <taxon>Eleutherozoa</taxon>
        <taxon>Echinozoa</taxon>
        <taxon>Echinoidea</taxon>
        <taxon>Euechinoidea</taxon>
        <taxon>Echinacea</taxon>
        <taxon>Camarodonta</taxon>
        <taxon>Echinidea</taxon>
        <taxon>Strongylocentrotidae</taxon>
        <taxon>Strongylocentrotus</taxon>
    </lineage>
</organism>
<name>A0A7M7NIN7_STRPU</name>
<keyword evidence="2 20" id="KW-0813">Transport</keyword>
<evidence type="ECO:0000256" key="4">
    <source>
        <dbReference type="ARBA" id="ARBA00022692"/>
    </source>
</evidence>
<keyword evidence="15" id="KW-0628">Postsynaptic cell membrane</keyword>
<dbReference type="InterPro" id="IPR038050">
    <property type="entry name" value="Neuro_actylchol_rec"/>
</dbReference>
<evidence type="ECO:0000256" key="5">
    <source>
        <dbReference type="ARBA" id="ARBA00022729"/>
    </source>
</evidence>
<dbReference type="CDD" id="cd19049">
    <property type="entry name" value="LGIC_TM_anion"/>
    <property type="match status" value="1"/>
</dbReference>
<dbReference type="RefSeq" id="XP_030837197.1">
    <property type="nucleotide sequence ID" value="XM_030981337.1"/>
</dbReference>
<dbReference type="GO" id="GO:0045211">
    <property type="term" value="C:postsynaptic membrane"/>
    <property type="evidence" value="ECO:0007669"/>
    <property type="project" value="UniProtKB-SubCell"/>
</dbReference>
<evidence type="ECO:0000256" key="8">
    <source>
        <dbReference type="ARBA" id="ARBA00023065"/>
    </source>
</evidence>
<keyword evidence="3" id="KW-1003">Cell membrane</keyword>
<feature type="transmembrane region" description="Helical" evidence="20">
    <location>
        <begin position="292"/>
        <end position="315"/>
    </location>
</feature>
<evidence type="ECO:0000256" key="19">
    <source>
        <dbReference type="ARBA" id="ARBA00071250"/>
    </source>
</evidence>
<dbReference type="InterPro" id="IPR001390">
    <property type="entry name" value="GABAAa_rcpt"/>
</dbReference>
<evidence type="ECO:0000256" key="12">
    <source>
        <dbReference type="ARBA" id="ARBA00023173"/>
    </source>
</evidence>
<protein>
    <recommendedName>
        <fullName evidence="19">Gamma-aminobutyric acid receptor subunit beta</fullName>
    </recommendedName>
</protein>
<comment type="subcellular location">
    <subcellularLocation>
        <location evidence="18">Postsynaptic cell membrane</location>
        <topology evidence="18">Multi-pass membrane protein</topology>
    </subcellularLocation>
</comment>
<keyword evidence="10" id="KW-1015">Disulfide bond</keyword>
<evidence type="ECO:0000256" key="6">
    <source>
        <dbReference type="ARBA" id="ARBA00022989"/>
    </source>
</evidence>
<evidence type="ECO:0000256" key="18">
    <source>
        <dbReference type="ARBA" id="ARBA00034104"/>
    </source>
</evidence>
<evidence type="ECO:0000256" key="3">
    <source>
        <dbReference type="ARBA" id="ARBA00022475"/>
    </source>
</evidence>
<dbReference type="GO" id="GO:0005254">
    <property type="term" value="F:chloride channel activity"/>
    <property type="evidence" value="ECO:0007669"/>
    <property type="project" value="UniProtKB-KW"/>
</dbReference>
<keyword evidence="13" id="KW-0325">Glycoprotein</keyword>
<evidence type="ECO:0000256" key="7">
    <source>
        <dbReference type="ARBA" id="ARBA00023018"/>
    </source>
</evidence>
<sequence>MDAELEKEEQARANISRILNELIDGYDRNLRPNIRGPPVIVRSDIFVLSIGPVIEINMEFQVDMFFRQRWNDPRLKFNVTTFDELRLNTVMLETIWYPDTYFYNGKEAIKHSVTTPNRMFRISPEGNILYTSRLTVVAACMMDLRKYPMDTQVCPLSFGSNSYSEEDVIYAWKYPFPNESSAIDAADDLMLNQFNLLGWEGRSHVKVSNRIGNRTVLTVEFSLERHIGFFLIQTYFPCVMIVALSWVSFWLNREATPARVALGTMTTLTITTLGWSARAVLPKVGYPKAIDWFIMLCFAFVLGAVIEFATVNYFTKRRTGMLPGMADDEEDDIAQAEVEKVEASLMRRKKKRFSLIRGFTRYQGKSVSRTPSDEERRFSDHNNSLCSDILNCITGNAEYRESRLRRSKDQKPFNSVSKIDELARIGFPLGFFLMNVLYWCIFILDY</sequence>
<dbReference type="Pfam" id="PF02931">
    <property type="entry name" value="Neur_chan_LBD"/>
    <property type="match status" value="1"/>
</dbReference>
<dbReference type="GO" id="GO:1902711">
    <property type="term" value="C:GABA-A receptor complex"/>
    <property type="evidence" value="ECO:0000318"/>
    <property type="project" value="GO_Central"/>
</dbReference>
<dbReference type="GO" id="GO:1904862">
    <property type="term" value="P:inhibitory synapse assembly"/>
    <property type="evidence" value="ECO:0000318"/>
    <property type="project" value="GO_Central"/>
</dbReference>
<keyword evidence="7" id="KW-0770">Synapse</keyword>
<evidence type="ECO:0000256" key="2">
    <source>
        <dbReference type="ARBA" id="ARBA00022448"/>
    </source>
</evidence>
<dbReference type="InParanoid" id="A0A7M7NIN7"/>
<dbReference type="GeneID" id="115922390"/>
<dbReference type="InterPro" id="IPR006028">
    <property type="entry name" value="GABAA/Glycine_rcpt"/>
</dbReference>
<dbReference type="GO" id="GO:0034707">
    <property type="term" value="C:chloride channel complex"/>
    <property type="evidence" value="ECO:0007669"/>
    <property type="project" value="UniProtKB-KW"/>
</dbReference>
<evidence type="ECO:0000256" key="20">
    <source>
        <dbReference type="RuleBase" id="RU000687"/>
    </source>
</evidence>
<dbReference type="FunCoup" id="A0A7M7NIN7">
    <property type="interactions" value="1082"/>
</dbReference>
<dbReference type="PRINTS" id="PR00253">
    <property type="entry name" value="GABAARECEPTR"/>
</dbReference>
<feature type="transmembrane region" description="Helical" evidence="20">
    <location>
        <begin position="425"/>
        <end position="444"/>
    </location>
</feature>
<dbReference type="OMA" id="QRNTGYF"/>
<evidence type="ECO:0000313" key="23">
    <source>
        <dbReference type="EnsemblMetazoa" id="XP_030837197"/>
    </source>
</evidence>
<dbReference type="NCBIfam" id="TIGR00860">
    <property type="entry name" value="LIC"/>
    <property type="match status" value="1"/>
</dbReference>
<keyword evidence="16" id="KW-1071">Ligand-gated ion channel</keyword>
<keyword evidence="4 20" id="KW-0812">Transmembrane</keyword>
<dbReference type="PANTHER" id="PTHR18945">
    <property type="entry name" value="NEUROTRANSMITTER GATED ION CHANNEL"/>
    <property type="match status" value="1"/>
</dbReference>
<dbReference type="KEGG" id="spu:115922390"/>
<dbReference type="Proteomes" id="UP000007110">
    <property type="component" value="Unassembled WGS sequence"/>
</dbReference>
<evidence type="ECO:0000256" key="13">
    <source>
        <dbReference type="ARBA" id="ARBA00023180"/>
    </source>
</evidence>
<dbReference type="AlphaFoldDB" id="A0A7M7NIN7"/>
<feature type="domain" description="Neurotransmitter-gated ion-channel ligand-binding" evidence="21">
    <location>
        <begin position="16"/>
        <end position="226"/>
    </location>
</feature>
<evidence type="ECO:0000256" key="17">
    <source>
        <dbReference type="ARBA" id="ARBA00023303"/>
    </source>
</evidence>
<keyword evidence="11" id="KW-0675">Receptor</keyword>
<keyword evidence="9 20" id="KW-0472">Membrane</keyword>
<dbReference type="InterPro" id="IPR036719">
    <property type="entry name" value="Neuro-gated_channel_TM_sf"/>
</dbReference>
<evidence type="ECO:0000256" key="14">
    <source>
        <dbReference type="ARBA" id="ARBA00023214"/>
    </source>
</evidence>
<evidence type="ECO:0000259" key="22">
    <source>
        <dbReference type="Pfam" id="PF02932"/>
    </source>
</evidence>
<evidence type="ECO:0000256" key="9">
    <source>
        <dbReference type="ARBA" id="ARBA00023136"/>
    </source>
</evidence>
<dbReference type="InterPro" id="IPR006202">
    <property type="entry name" value="Neur_chan_lig-bd"/>
</dbReference>
<dbReference type="InterPro" id="IPR006201">
    <property type="entry name" value="Neur_channel"/>
</dbReference>
<dbReference type="SUPFAM" id="SSF90112">
    <property type="entry name" value="Neurotransmitter-gated ion-channel transmembrane pore"/>
    <property type="match status" value="1"/>
</dbReference>
<dbReference type="GO" id="GO:1902476">
    <property type="term" value="P:chloride transmembrane transport"/>
    <property type="evidence" value="ECO:0000318"/>
    <property type="project" value="GO_Central"/>
</dbReference>
<dbReference type="InterPro" id="IPR018000">
    <property type="entry name" value="Neurotransmitter_ion_chnl_CS"/>
</dbReference>
<dbReference type="GO" id="GO:0007214">
    <property type="term" value="P:gamma-aminobutyric acid signaling pathway"/>
    <property type="evidence" value="ECO:0000318"/>
    <property type="project" value="GO_Central"/>
</dbReference>
<dbReference type="InterPro" id="IPR006029">
    <property type="entry name" value="Neurotrans-gated_channel_TM"/>
</dbReference>
<reference evidence="24" key="1">
    <citation type="submission" date="2015-02" db="EMBL/GenBank/DDBJ databases">
        <title>Genome sequencing for Strongylocentrotus purpuratus.</title>
        <authorList>
            <person name="Murali S."/>
            <person name="Liu Y."/>
            <person name="Vee V."/>
            <person name="English A."/>
            <person name="Wang M."/>
            <person name="Skinner E."/>
            <person name="Han Y."/>
            <person name="Muzny D.M."/>
            <person name="Worley K.C."/>
            <person name="Gibbs R.A."/>
        </authorList>
    </citation>
    <scope>NUCLEOTIDE SEQUENCE</scope>
</reference>
<evidence type="ECO:0000256" key="15">
    <source>
        <dbReference type="ARBA" id="ARBA00023257"/>
    </source>
</evidence>
<accession>A0A7M7NIN7</accession>
<feature type="domain" description="Neurotransmitter-gated ion-channel transmembrane" evidence="22">
    <location>
        <begin position="234"/>
        <end position="439"/>
    </location>
</feature>
<evidence type="ECO:0000256" key="16">
    <source>
        <dbReference type="ARBA" id="ARBA00023286"/>
    </source>
</evidence>
<dbReference type="OrthoDB" id="203862at2759"/>
<keyword evidence="6 20" id="KW-1133">Transmembrane helix</keyword>
<proteinExistence type="inferred from homology"/>
<dbReference type="GO" id="GO:0005230">
    <property type="term" value="F:extracellular ligand-gated monoatomic ion channel activity"/>
    <property type="evidence" value="ECO:0007669"/>
    <property type="project" value="InterPro"/>
</dbReference>
<keyword evidence="17 20" id="KW-0407">Ion channel</keyword>
<dbReference type="Gene3D" id="2.70.170.10">
    <property type="entry name" value="Neurotransmitter-gated ion-channel ligand-binding domain"/>
    <property type="match status" value="1"/>
</dbReference>